<comment type="function">
    <text evidence="7">SbcCD cleaves DNA hairpin structures. These structures can inhibit DNA replication and are intermediates in certain DNA recombination reactions. The complex acts as a 3'-&gt;5' double strand exonuclease that can open hairpins. It also has a 5' single-strand endonuclease activity.</text>
</comment>
<dbReference type="Pfam" id="PF12320">
    <property type="entry name" value="SbcD_C"/>
    <property type="match status" value="1"/>
</dbReference>
<dbReference type="PANTHER" id="PTHR30337:SF0">
    <property type="entry name" value="NUCLEASE SBCCD SUBUNIT D"/>
    <property type="match status" value="1"/>
</dbReference>
<keyword evidence="7" id="KW-0233">DNA recombination</keyword>
<evidence type="ECO:0000313" key="11">
    <source>
        <dbReference type="Proteomes" id="UP000188246"/>
    </source>
</evidence>
<keyword evidence="6 7" id="KW-0269">Exonuclease</keyword>
<dbReference type="InterPro" id="IPR041796">
    <property type="entry name" value="Mre11_N"/>
</dbReference>
<dbReference type="STRING" id="633807.BW732_04190"/>
<dbReference type="InterPro" id="IPR029052">
    <property type="entry name" value="Metallo-depent_PP-like"/>
</dbReference>
<accession>A0A1Q2D523</accession>
<proteinExistence type="inferred from homology"/>
<dbReference type="InterPro" id="IPR004843">
    <property type="entry name" value="Calcineurin-like_PHP"/>
</dbReference>
<evidence type="ECO:0000256" key="1">
    <source>
        <dbReference type="ARBA" id="ARBA00010555"/>
    </source>
</evidence>
<keyword evidence="4 7" id="KW-0540">Nuclease</keyword>
<keyword evidence="7" id="KW-0235">DNA replication</keyword>
<name>A0A1Q2D523_9ENTE</name>
<comment type="subunit">
    <text evidence="2 7">Heterodimer of SbcC and SbcD.</text>
</comment>
<comment type="similarity">
    <text evidence="1 7">Belongs to the SbcD family.</text>
</comment>
<dbReference type="Proteomes" id="UP000188246">
    <property type="component" value="Chromosome"/>
</dbReference>
<dbReference type="EMBL" id="CP019609">
    <property type="protein sequence ID" value="AQP53506.1"/>
    <property type="molecule type" value="Genomic_DNA"/>
</dbReference>
<organism evidence="10 11">
    <name type="scientific">Vagococcus penaei</name>
    <dbReference type="NCBI Taxonomy" id="633807"/>
    <lineage>
        <taxon>Bacteria</taxon>
        <taxon>Bacillati</taxon>
        <taxon>Bacillota</taxon>
        <taxon>Bacilli</taxon>
        <taxon>Lactobacillales</taxon>
        <taxon>Enterococcaceae</taxon>
        <taxon>Vagococcus</taxon>
    </lineage>
</organism>
<dbReference type="AlphaFoldDB" id="A0A1Q2D523"/>
<dbReference type="CDD" id="cd00840">
    <property type="entry name" value="MPP_Mre11_N"/>
    <property type="match status" value="1"/>
</dbReference>
<dbReference type="GO" id="GO:0004519">
    <property type="term" value="F:endonuclease activity"/>
    <property type="evidence" value="ECO:0007669"/>
    <property type="project" value="UniProtKB-KW"/>
</dbReference>
<dbReference type="NCBIfam" id="TIGR00619">
    <property type="entry name" value="sbcd"/>
    <property type="match status" value="1"/>
</dbReference>
<dbReference type="KEGG" id="vpi:BW732_04190"/>
<dbReference type="OrthoDB" id="9773856at2"/>
<feature type="domain" description="Nuclease SbcCD subunit D C-terminal" evidence="9">
    <location>
        <begin position="263"/>
        <end position="353"/>
    </location>
</feature>
<dbReference type="Pfam" id="PF00149">
    <property type="entry name" value="Metallophos"/>
    <property type="match status" value="1"/>
</dbReference>
<dbReference type="InterPro" id="IPR026843">
    <property type="entry name" value="SbcD_C"/>
</dbReference>
<dbReference type="InterPro" id="IPR050535">
    <property type="entry name" value="DNA_Repair-Maintenance_Comp"/>
</dbReference>
<gene>
    <name evidence="7" type="primary">sbcD</name>
    <name evidence="10" type="ORF">BW732_04190</name>
</gene>
<dbReference type="SUPFAM" id="SSF56300">
    <property type="entry name" value="Metallo-dependent phosphatases"/>
    <property type="match status" value="1"/>
</dbReference>
<dbReference type="GO" id="GO:0008408">
    <property type="term" value="F:3'-5' exonuclease activity"/>
    <property type="evidence" value="ECO:0007669"/>
    <property type="project" value="InterPro"/>
</dbReference>
<evidence type="ECO:0000256" key="4">
    <source>
        <dbReference type="ARBA" id="ARBA00022722"/>
    </source>
</evidence>
<sequence>MKFLHTADWHIGRKLNGFSLLEEQKAAFDSLMQIAQTEEVDAIIIAGDLYDRTVPSVEAVGLFHQMMIEMNMTAKLPVFAISGNHDSRVRLEVGAPWLKSTQFYLHTQLEQAFEPIDYQSCQLYLLPYFEPFHARAYFGRDDIRTIEQAMTLVIDKIKQTFDPTKKHLLVTHFFVQGALKSDTETPLEVGGLDNVPANLFAEFDYVALGHLHYFNAIRKLETIKYSGALLKYSLSECGQEKGVRLVEIGDEVTSRFIPISPIRDVVHLTGQLGELLDPDFYQAINREDYIGITLTDTAVVDDSLGQLRAVYPRLISLERAVKSPTDNEVAELTITDVSQLNPEHLTKQYFETMTDKILTVQQEAWLSDAISQTLKER</sequence>
<evidence type="ECO:0000256" key="7">
    <source>
        <dbReference type="RuleBase" id="RU363069"/>
    </source>
</evidence>
<keyword evidence="5 7" id="KW-0378">Hydrolase</keyword>
<dbReference type="RefSeq" id="WP_077275596.1">
    <property type="nucleotide sequence ID" value="NZ_CP019609.1"/>
</dbReference>
<dbReference type="GO" id="GO:0006310">
    <property type="term" value="P:DNA recombination"/>
    <property type="evidence" value="ECO:0007669"/>
    <property type="project" value="UniProtKB-KW"/>
</dbReference>
<evidence type="ECO:0000259" key="8">
    <source>
        <dbReference type="Pfam" id="PF00149"/>
    </source>
</evidence>
<evidence type="ECO:0000256" key="5">
    <source>
        <dbReference type="ARBA" id="ARBA00022801"/>
    </source>
</evidence>
<evidence type="ECO:0000256" key="6">
    <source>
        <dbReference type="ARBA" id="ARBA00022839"/>
    </source>
</evidence>
<keyword evidence="11" id="KW-1185">Reference proteome</keyword>
<evidence type="ECO:0000313" key="10">
    <source>
        <dbReference type="EMBL" id="AQP53506.1"/>
    </source>
</evidence>
<dbReference type="InterPro" id="IPR004593">
    <property type="entry name" value="SbcD"/>
</dbReference>
<evidence type="ECO:0000259" key="9">
    <source>
        <dbReference type="Pfam" id="PF12320"/>
    </source>
</evidence>
<dbReference type="PANTHER" id="PTHR30337">
    <property type="entry name" value="COMPONENT OF ATP-DEPENDENT DSDNA EXONUCLEASE"/>
    <property type="match status" value="1"/>
</dbReference>
<evidence type="ECO:0000256" key="2">
    <source>
        <dbReference type="ARBA" id="ARBA00011322"/>
    </source>
</evidence>
<reference evidence="10 11" key="1">
    <citation type="journal article" date="2010" name="Int. J. Syst. Evol. Microbiol.">
        <title>Vagococcus penaei sp. nov., isolated from spoilage microbiota of cooked shrimp (Penaeus vannamei).</title>
        <authorList>
            <person name="Jaffres E."/>
            <person name="Prevost H."/>
            <person name="Rossero A."/>
            <person name="Joffraud J.J."/>
            <person name="Dousset X."/>
        </authorList>
    </citation>
    <scope>NUCLEOTIDE SEQUENCE [LARGE SCALE GENOMIC DNA]</scope>
    <source>
        <strain evidence="10 11">CD276</strain>
    </source>
</reference>
<dbReference type="GO" id="GO:0006260">
    <property type="term" value="P:DNA replication"/>
    <property type="evidence" value="ECO:0007669"/>
    <property type="project" value="UniProtKB-KW"/>
</dbReference>
<evidence type="ECO:0000256" key="3">
    <source>
        <dbReference type="ARBA" id="ARBA00013365"/>
    </source>
</evidence>
<dbReference type="Gene3D" id="3.60.21.10">
    <property type="match status" value="1"/>
</dbReference>
<protein>
    <recommendedName>
        <fullName evidence="3 7">Nuclease SbcCD subunit D</fullName>
    </recommendedName>
</protein>
<keyword evidence="7" id="KW-0255">Endonuclease</keyword>
<feature type="domain" description="Calcineurin-like phosphoesterase" evidence="8">
    <location>
        <begin position="1"/>
        <end position="213"/>
    </location>
</feature>